<organism evidence="2 3">
    <name type="scientific">Tritonibacter litoralis</name>
    <dbReference type="NCBI Taxonomy" id="2662264"/>
    <lineage>
        <taxon>Bacteria</taxon>
        <taxon>Pseudomonadati</taxon>
        <taxon>Pseudomonadota</taxon>
        <taxon>Alphaproteobacteria</taxon>
        <taxon>Rhodobacterales</taxon>
        <taxon>Paracoccaceae</taxon>
        <taxon>Tritonibacter</taxon>
    </lineage>
</organism>
<dbReference type="Proteomes" id="UP000444174">
    <property type="component" value="Unassembled WGS sequence"/>
</dbReference>
<comment type="caution">
    <text evidence="2">The sequence shown here is derived from an EMBL/GenBank/DDBJ whole genome shotgun (WGS) entry which is preliminary data.</text>
</comment>
<evidence type="ECO:0000256" key="1">
    <source>
        <dbReference type="SAM" id="SignalP"/>
    </source>
</evidence>
<evidence type="ECO:0000313" key="3">
    <source>
        <dbReference type="Proteomes" id="UP000444174"/>
    </source>
</evidence>
<name>A0A843YE27_9RHOB</name>
<dbReference type="PROSITE" id="PS51257">
    <property type="entry name" value="PROKAR_LIPOPROTEIN"/>
    <property type="match status" value="1"/>
</dbReference>
<keyword evidence="1" id="KW-0732">Signal</keyword>
<keyword evidence="3" id="KW-1185">Reference proteome</keyword>
<dbReference type="EMBL" id="WIBF01000001">
    <property type="protein sequence ID" value="MQQ07562.1"/>
    <property type="molecule type" value="Genomic_DNA"/>
</dbReference>
<feature type="signal peptide" evidence="1">
    <location>
        <begin position="1"/>
        <end position="21"/>
    </location>
</feature>
<sequence>MARLGTYRIGAGLLCAAFVLASCGSVTSRDKRVRYDGVPFKTSAKALNKKATLADFQIVVKDALRSPKGARLAVVHEATTYCIENYGSSDILWPIDPMDEEQDLRLDGGDAVYQGMCDA</sequence>
<evidence type="ECO:0008006" key="4">
    <source>
        <dbReference type="Google" id="ProtNLM"/>
    </source>
</evidence>
<proteinExistence type="predicted"/>
<accession>A0A843YE27</accession>
<protein>
    <recommendedName>
        <fullName evidence="4">Lipoprotein</fullName>
    </recommendedName>
</protein>
<gene>
    <name evidence="2" type="ORF">GFB49_03765</name>
</gene>
<dbReference type="RefSeq" id="WP_153214432.1">
    <property type="nucleotide sequence ID" value="NZ_WIBF01000001.1"/>
</dbReference>
<dbReference type="AlphaFoldDB" id="A0A843YE27"/>
<feature type="chain" id="PRO_5033037504" description="Lipoprotein" evidence="1">
    <location>
        <begin position="22"/>
        <end position="119"/>
    </location>
</feature>
<evidence type="ECO:0000313" key="2">
    <source>
        <dbReference type="EMBL" id="MQQ07562.1"/>
    </source>
</evidence>
<reference evidence="2 3" key="1">
    <citation type="submission" date="2019-10" db="EMBL/GenBank/DDBJ databases">
        <title>Epibacterium sp. nov., isolated from seawater.</title>
        <authorList>
            <person name="Zhang X."/>
            <person name="Li N."/>
        </authorList>
    </citation>
    <scope>NUCLEOTIDE SEQUENCE [LARGE SCALE GENOMIC DNA]</scope>
    <source>
        <strain evidence="2 3">SM1979</strain>
    </source>
</reference>